<reference evidence="5 6" key="1">
    <citation type="submission" date="2014-09" db="EMBL/GenBank/DDBJ databases">
        <title>Alistipes sp. 627, sp. nov., a novel member of the family Rikenellaceae isolated from human faeces.</title>
        <authorList>
            <person name="Shkoporov A.N."/>
            <person name="Chaplin A.V."/>
            <person name="Motuzova O.V."/>
            <person name="Kafarskaia L.I."/>
            <person name="Khokhlova E.V."/>
            <person name="Efimov B.A."/>
        </authorList>
    </citation>
    <scope>NUCLEOTIDE SEQUENCE [LARGE SCALE GENOMIC DNA]</scope>
    <source>
        <strain evidence="5 6">627</strain>
    </source>
</reference>
<dbReference type="EMBL" id="JRGF01000003">
    <property type="protein sequence ID" value="KHE42691.1"/>
    <property type="molecule type" value="Genomic_DNA"/>
</dbReference>
<accession>A0ABR4YLY6</accession>
<keyword evidence="6" id="KW-1185">Reference proteome</keyword>
<keyword evidence="1" id="KW-0328">Glycosyltransferase</keyword>
<dbReference type="Gene3D" id="3.40.50.2000">
    <property type="entry name" value="Glycogen Phosphorylase B"/>
    <property type="match status" value="2"/>
</dbReference>
<keyword evidence="2" id="KW-0808">Transferase</keyword>
<comment type="caution">
    <text evidence="5">The sequence shown here is derived from an EMBL/GenBank/DDBJ whole genome shotgun (WGS) entry which is preliminary data.</text>
</comment>
<evidence type="ECO:0000256" key="2">
    <source>
        <dbReference type="ARBA" id="ARBA00022679"/>
    </source>
</evidence>
<dbReference type="InterPro" id="IPR001296">
    <property type="entry name" value="Glyco_trans_1"/>
</dbReference>
<dbReference type="Pfam" id="PF00534">
    <property type="entry name" value="Glycos_transf_1"/>
    <property type="match status" value="1"/>
</dbReference>
<feature type="domain" description="Glycosyltransferase subfamily 4-like N-terminal" evidence="4">
    <location>
        <begin position="132"/>
        <end position="236"/>
    </location>
</feature>
<name>A0ABR4YLY6_9BACT</name>
<dbReference type="SUPFAM" id="SSF53756">
    <property type="entry name" value="UDP-Glycosyltransferase/glycogen phosphorylase"/>
    <property type="match status" value="1"/>
</dbReference>
<evidence type="ECO:0000259" key="3">
    <source>
        <dbReference type="Pfam" id="PF00534"/>
    </source>
</evidence>
<dbReference type="PANTHER" id="PTHR12526:SF510">
    <property type="entry name" value="D-INOSITOL 3-PHOSPHATE GLYCOSYLTRANSFERASE"/>
    <property type="match status" value="1"/>
</dbReference>
<dbReference type="CDD" id="cd03801">
    <property type="entry name" value="GT4_PimA-like"/>
    <property type="match status" value="1"/>
</dbReference>
<dbReference type="PANTHER" id="PTHR12526">
    <property type="entry name" value="GLYCOSYLTRANSFERASE"/>
    <property type="match status" value="1"/>
</dbReference>
<dbReference type="Pfam" id="PF13439">
    <property type="entry name" value="Glyco_transf_4"/>
    <property type="match status" value="1"/>
</dbReference>
<evidence type="ECO:0000259" key="4">
    <source>
        <dbReference type="Pfam" id="PF13439"/>
    </source>
</evidence>
<evidence type="ECO:0000313" key="5">
    <source>
        <dbReference type="EMBL" id="KHE42691.1"/>
    </source>
</evidence>
<evidence type="ECO:0000256" key="1">
    <source>
        <dbReference type="ARBA" id="ARBA00022676"/>
    </source>
</evidence>
<gene>
    <name evidence="5" type="ORF">LG35_03660</name>
</gene>
<protein>
    <submittedName>
        <fullName evidence="5">4-alpha-glucanotransferase</fullName>
    </submittedName>
</protein>
<proteinExistence type="predicted"/>
<organism evidence="5 6">
    <name type="scientific">Alistipes inops</name>
    <dbReference type="NCBI Taxonomy" id="1501391"/>
    <lineage>
        <taxon>Bacteria</taxon>
        <taxon>Pseudomonadati</taxon>
        <taxon>Bacteroidota</taxon>
        <taxon>Bacteroidia</taxon>
        <taxon>Bacteroidales</taxon>
        <taxon>Rikenellaceae</taxon>
        <taxon>Alistipes</taxon>
    </lineage>
</organism>
<sequence length="431" mass="47714">MFGWEFPPHIAGGLGTASYGLTRGLARNGVEVIFVVPKAYGDEDQRFVRIVNASDVEALYESGEYAGELWKRVSFIQIDSNLVPYSSPEEFASLGEAYRKAGEQRTFPGEVWHERYNFSGRYGANLMEEVARYATVAAQVARDLAGKFDVIHAHDWLTYYAGMAAKAVSGKPLVVHMHATEFDRSGEHINRAVYDIERAGMEAADRVIAVSNLTRNIVITKYGIPPEKVVTVHNAVRFSENDEGEAVRGLDDKIVTFLGRITYQKGPDYFVEAAAKVLRRVPNVRFVMAGSGDLMHHVVRRVATLGISDRFHFTGFLKGAEVNRMFAMSDVYVMPSVSEPFGISPLEAMKSNVPVIISKQSGVAEVLDYALKVDYWDVDAMADAIYALVTYPALARMFSRKGHEEVTGIKWSNAAAKVKAVYEQLAGTGSR</sequence>
<dbReference type="InterPro" id="IPR028098">
    <property type="entry name" value="Glyco_trans_4-like_N"/>
</dbReference>
<evidence type="ECO:0000313" key="6">
    <source>
        <dbReference type="Proteomes" id="UP000030889"/>
    </source>
</evidence>
<dbReference type="Proteomes" id="UP000030889">
    <property type="component" value="Unassembled WGS sequence"/>
</dbReference>
<feature type="domain" description="Glycosyl transferase family 1" evidence="3">
    <location>
        <begin position="248"/>
        <end position="402"/>
    </location>
</feature>